<evidence type="ECO:0000313" key="3">
    <source>
        <dbReference type="Proteomes" id="UP000317835"/>
    </source>
</evidence>
<dbReference type="InterPro" id="IPR036869">
    <property type="entry name" value="J_dom_sf"/>
</dbReference>
<name>A0A518GYP1_9BACT</name>
<organism evidence="2 3">
    <name type="scientific">Tautonia plasticadhaerens</name>
    <dbReference type="NCBI Taxonomy" id="2527974"/>
    <lineage>
        <taxon>Bacteria</taxon>
        <taxon>Pseudomonadati</taxon>
        <taxon>Planctomycetota</taxon>
        <taxon>Planctomycetia</taxon>
        <taxon>Isosphaerales</taxon>
        <taxon>Isosphaeraceae</taxon>
        <taxon>Tautonia</taxon>
    </lineage>
</organism>
<evidence type="ECO:0000259" key="1">
    <source>
        <dbReference type="PROSITE" id="PS50076"/>
    </source>
</evidence>
<dbReference type="InterPro" id="IPR001623">
    <property type="entry name" value="DnaJ_domain"/>
</dbReference>
<gene>
    <name evidence="2" type="ORF">ElP_16010</name>
</gene>
<evidence type="ECO:0000313" key="2">
    <source>
        <dbReference type="EMBL" id="QDV33724.1"/>
    </source>
</evidence>
<feature type="domain" description="J" evidence="1">
    <location>
        <begin position="135"/>
        <end position="195"/>
    </location>
</feature>
<dbReference type="SUPFAM" id="SSF46565">
    <property type="entry name" value="Chaperone J-domain"/>
    <property type="match status" value="1"/>
</dbReference>
<dbReference type="SMART" id="SM00271">
    <property type="entry name" value="DnaJ"/>
    <property type="match status" value="1"/>
</dbReference>
<keyword evidence="3" id="KW-1185">Reference proteome</keyword>
<protein>
    <submittedName>
        <fullName evidence="2">Chaperone protein DnaJ</fullName>
    </submittedName>
</protein>
<proteinExistence type="predicted"/>
<dbReference type="AlphaFoldDB" id="A0A518GYP1"/>
<dbReference type="PROSITE" id="PS50076">
    <property type="entry name" value="DNAJ_2"/>
    <property type="match status" value="1"/>
</dbReference>
<sequence length="195" mass="22472">MDFVRLVAALLALCLFCSFLKHALCLAWRIPMILLFGHRRGADPDVDLDEVDPQPILDMDEMPSYYCILGRDSRGRRIFRSRYADGRIGYFYFDREVSEARRLGKTTLRETTEHRRPDGESPLALGWKGFDADSSPWEILGVARDSSIKEIKAAYRRLITKFHPDRYQNLSSDEIADLERDTKLIHAAYAKLAKS</sequence>
<dbReference type="CDD" id="cd06257">
    <property type="entry name" value="DnaJ"/>
    <property type="match status" value="1"/>
</dbReference>
<dbReference type="Gene3D" id="1.10.287.110">
    <property type="entry name" value="DnaJ domain"/>
    <property type="match status" value="1"/>
</dbReference>
<dbReference type="Pfam" id="PF00226">
    <property type="entry name" value="DnaJ"/>
    <property type="match status" value="1"/>
</dbReference>
<accession>A0A518GYP1</accession>
<reference evidence="2 3" key="1">
    <citation type="submission" date="2019-02" db="EMBL/GenBank/DDBJ databases">
        <title>Deep-cultivation of Planctomycetes and their phenomic and genomic characterization uncovers novel biology.</title>
        <authorList>
            <person name="Wiegand S."/>
            <person name="Jogler M."/>
            <person name="Boedeker C."/>
            <person name="Pinto D."/>
            <person name="Vollmers J."/>
            <person name="Rivas-Marin E."/>
            <person name="Kohn T."/>
            <person name="Peeters S.H."/>
            <person name="Heuer A."/>
            <person name="Rast P."/>
            <person name="Oberbeckmann S."/>
            <person name="Bunk B."/>
            <person name="Jeske O."/>
            <person name="Meyerdierks A."/>
            <person name="Storesund J.E."/>
            <person name="Kallscheuer N."/>
            <person name="Luecker S."/>
            <person name="Lage O.M."/>
            <person name="Pohl T."/>
            <person name="Merkel B.J."/>
            <person name="Hornburger P."/>
            <person name="Mueller R.-W."/>
            <person name="Bruemmer F."/>
            <person name="Labrenz M."/>
            <person name="Spormann A.M."/>
            <person name="Op den Camp H."/>
            <person name="Overmann J."/>
            <person name="Amann R."/>
            <person name="Jetten M.S.M."/>
            <person name="Mascher T."/>
            <person name="Medema M.H."/>
            <person name="Devos D.P."/>
            <person name="Kaster A.-K."/>
            <person name="Ovreas L."/>
            <person name="Rohde M."/>
            <person name="Galperin M.Y."/>
            <person name="Jogler C."/>
        </authorList>
    </citation>
    <scope>NUCLEOTIDE SEQUENCE [LARGE SCALE GENOMIC DNA]</scope>
    <source>
        <strain evidence="2 3">ElP</strain>
    </source>
</reference>
<dbReference type="PRINTS" id="PR00625">
    <property type="entry name" value="JDOMAIN"/>
</dbReference>
<dbReference type="KEGG" id="tpla:ElP_16010"/>
<dbReference type="EMBL" id="CP036426">
    <property type="protein sequence ID" value="QDV33724.1"/>
    <property type="molecule type" value="Genomic_DNA"/>
</dbReference>
<dbReference type="Proteomes" id="UP000317835">
    <property type="component" value="Chromosome"/>
</dbReference>